<comment type="similarity">
    <text evidence="1">Belongs to the ATP-dependent AMP-binding enzyme family.</text>
</comment>
<dbReference type="InterPro" id="IPR042099">
    <property type="entry name" value="ANL_N_sf"/>
</dbReference>
<organism evidence="4 5">
    <name type="scientific">Gigaspora rosea</name>
    <dbReference type="NCBI Taxonomy" id="44941"/>
    <lineage>
        <taxon>Eukaryota</taxon>
        <taxon>Fungi</taxon>
        <taxon>Fungi incertae sedis</taxon>
        <taxon>Mucoromycota</taxon>
        <taxon>Glomeromycotina</taxon>
        <taxon>Glomeromycetes</taxon>
        <taxon>Diversisporales</taxon>
        <taxon>Gigasporaceae</taxon>
        <taxon>Gigaspora</taxon>
    </lineage>
</organism>
<evidence type="ECO:0000313" key="4">
    <source>
        <dbReference type="EMBL" id="RIB23625.1"/>
    </source>
</evidence>
<dbReference type="SUPFAM" id="SSF56801">
    <property type="entry name" value="Acetyl-CoA synthetase-like"/>
    <property type="match status" value="1"/>
</dbReference>
<dbReference type="PANTHER" id="PTHR24096">
    <property type="entry name" value="LONG-CHAIN-FATTY-ACID--COA LIGASE"/>
    <property type="match status" value="1"/>
</dbReference>
<comment type="caution">
    <text evidence="4">The sequence shown here is derived from an EMBL/GenBank/DDBJ whole genome shotgun (WGS) entry which is preliminary data.</text>
</comment>
<dbReference type="InterPro" id="IPR000873">
    <property type="entry name" value="AMP-dep_synth/lig_dom"/>
</dbReference>
<proteinExistence type="inferred from homology"/>
<keyword evidence="2" id="KW-0436">Ligase</keyword>
<evidence type="ECO:0000259" key="3">
    <source>
        <dbReference type="Pfam" id="PF00501"/>
    </source>
</evidence>
<dbReference type="OrthoDB" id="1898221at2759"/>
<dbReference type="AlphaFoldDB" id="A0A397VM83"/>
<protein>
    <recommendedName>
        <fullName evidence="3">AMP-dependent synthetase/ligase domain-containing protein</fullName>
    </recommendedName>
</protein>
<keyword evidence="5" id="KW-1185">Reference proteome</keyword>
<evidence type="ECO:0000256" key="1">
    <source>
        <dbReference type="ARBA" id="ARBA00006432"/>
    </source>
</evidence>
<accession>A0A397VM83</accession>
<evidence type="ECO:0000313" key="5">
    <source>
        <dbReference type="Proteomes" id="UP000266673"/>
    </source>
</evidence>
<name>A0A397VM83_9GLOM</name>
<dbReference type="Gene3D" id="3.40.50.12780">
    <property type="entry name" value="N-terminal domain of ligase-like"/>
    <property type="match status" value="1"/>
</dbReference>
<evidence type="ECO:0000256" key="2">
    <source>
        <dbReference type="ARBA" id="ARBA00022598"/>
    </source>
</evidence>
<reference evidence="4 5" key="1">
    <citation type="submission" date="2018-06" db="EMBL/GenBank/DDBJ databases">
        <title>Comparative genomics reveals the genomic features of Rhizophagus irregularis, R. cerebriforme, R. diaphanum and Gigaspora rosea, and their symbiotic lifestyle signature.</title>
        <authorList>
            <person name="Morin E."/>
            <person name="San Clemente H."/>
            <person name="Chen E.C.H."/>
            <person name="De La Providencia I."/>
            <person name="Hainaut M."/>
            <person name="Kuo A."/>
            <person name="Kohler A."/>
            <person name="Murat C."/>
            <person name="Tang N."/>
            <person name="Roy S."/>
            <person name="Loubradou J."/>
            <person name="Henrissat B."/>
            <person name="Grigoriev I.V."/>
            <person name="Corradi N."/>
            <person name="Roux C."/>
            <person name="Martin F.M."/>
        </authorList>
    </citation>
    <scope>NUCLEOTIDE SEQUENCE [LARGE SCALE GENOMIC DNA]</scope>
    <source>
        <strain evidence="4 5">DAOM 194757</strain>
    </source>
</reference>
<dbReference type="PANTHER" id="PTHR24096:SF149">
    <property type="entry name" value="AMP-BINDING DOMAIN-CONTAINING PROTEIN-RELATED"/>
    <property type="match status" value="1"/>
</dbReference>
<dbReference type="Proteomes" id="UP000266673">
    <property type="component" value="Unassembled WGS sequence"/>
</dbReference>
<dbReference type="Pfam" id="PF00501">
    <property type="entry name" value="AMP-binding"/>
    <property type="match status" value="1"/>
</dbReference>
<sequence>MKIFKSDYPDIEYGTSGKVFPSNPLCKVEKIASQLTDSGASIIFAHQECYDVVPVSYTPEEARATTVLLCYSYGTVGNQKGVEITHTYIVASVAQIIAMDDFGNDAIFMGMLGGTIAIVPKSNVREICRCIQNYKISYAHFIPQTIHKLAEDPIVKNYDISSLRIKAESRMKNFI</sequence>
<dbReference type="EMBL" id="QKWP01000251">
    <property type="protein sequence ID" value="RIB23625.1"/>
    <property type="molecule type" value="Genomic_DNA"/>
</dbReference>
<feature type="domain" description="AMP-dependent synthetase/ligase" evidence="3">
    <location>
        <begin position="60"/>
        <end position="165"/>
    </location>
</feature>
<dbReference type="GO" id="GO:0016405">
    <property type="term" value="F:CoA-ligase activity"/>
    <property type="evidence" value="ECO:0007669"/>
    <property type="project" value="TreeGrafter"/>
</dbReference>
<gene>
    <name evidence="4" type="ORF">C2G38_2242563</name>
</gene>
<dbReference type="STRING" id="44941.A0A397VM83"/>